<dbReference type="Proteomes" id="UP000095023">
    <property type="component" value="Unassembled WGS sequence"/>
</dbReference>
<name>A0A1E4TGW2_9ASCO</name>
<evidence type="ECO:0000256" key="1">
    <source>
        <dbReference type="SAM" id="MobiDB-lite"/>
    </source>
</evidence>
<evidence type="ECO:0000313" key="2">
    <source>
        <dbReference type="EMBL" id="ODV90918.1"/>
    </source>
</evidence>
<feature type="compositionally biased region" description="Low complexity" evidence="1">
    <location>
        <begin position="167"/>
        <end position="190"/>
    </location>
</feature>
<evidence type="ECO:0000313" key="3">
    <source>
        <dbReference type="Proteomes" id="UP000095023"/>
    </source>
</evidence>
<proteinExistence type="predicted"/>
<dbReference type="EMBL" id="KV453842">
    <property type="protein sequence ID" value="ODV90918.1"/>
    <property type="molecule type" value="Genomic_DNA"/>
</dbReference>
<keyword evidence="3" id="KW-1185">Reference proteome</keyword>
<feature type="compositionally biased region" description="Polar residues" evidence="1">
    <location>
        <begin position="191"/>
        <end position="200"/>
    </location>
</feature>
<feature type="region of interest" description="Disordered" evidence="1">
    <location>
        <begin position="167"/>
        <end position="200"/>
    </location>
</feature>
<protein>
    <submittedName>
        <fullName evidence="2">Uncharacterized protein</fullName>
    </submittedName>
</protein>
<sequence>MKSYTFAFASLASAAIVSVELSLRSSDFPGSSELAFLHEGAGIGYLFSQAGTGPLIVTYDDVAKTLAYQLTDELSTFVGVEGLYIAASPNNAASVDIINSTLYINEQSQFVAVKGTGDSELTDPYNLTASNFAIVTGRNEGSLDYEWYNVEIAATFVGPIISSSSSSSSSHSTHSSHSSHSSHSTHSTHSGNATTVHTTSTSKEASIATATFHTTICIDGRCTVHPVVPTTVCRDDGSCVTHTVVPGCTTGCETARPTYLSGASAKTLSFGLVVSGLIAALLA</sequence>
<accession>A0A1E4TGW2</accession>
<gene>
    <name evidence="2" type="ORF">CANCADRAFT_2636</name>
</gene>
<dbReference type="AlphaFoldDB" id="A0A1E4TGW2"/>
<organism evidence="2 3">
    <name type="scientific">Tortispora caseinolytica NRRL Y-17796</name>
    <dbReference type="NCBI Taxonomy" id="767744"/>
    <lineage>
        <taxon>Eukaryota</taxon>
        <taxon>Fungi</taxon>
        <taxon>Dikarya</taxon>
        <taxon>Ascomycota</taxon>
        <taxon>Saccharomycotina</taxon>
        <taxon>Trigonopsidomycetes</taxon>
        <taxon>Trigonopsidales</taxon>
        <taxon>Trigonopsidaceae</taxon>
        <taxon>Tortispora</taxon>
    </lineage>
</organism>
<reference evidence="3" key="1">
    <citation type="submission" date="2016-02" db="EMBL/GenBank/DDBJ databases">
        <title>Comparative genomics of biotechnologically important yeasts.</title>
        <authorList>
            <consortium name="DOE Joint Genome Institute"/>
            <person name="Riley R."/>
            <person name="Haridas S."/>
            <person name="Wolfe K.H."/>
            <person name="Lopes M.R."/>
            <person name="Hittinger C.T."/>
            <person name="Goker M."/>
            <person name="Salamov A."/>
            <person name="Wisecaver J."/>
            <person name="Long T.M."/>
            <person name="Aerts A.L."/>
            <person name="Barry K."/>
            <person name="Choi C."/>
            <person name="Clum A."/>
            <person name="Coughlan A.Y."/>
            <person name="Deshpande S."/>
            <person name="Douglass A.P."/>
            <person name="Hanson S.J."/>
            <person name="Klenk H.-P."/>
            <person name="Labutti K."/>
            <person name="Lapidus A."/>
            <person name="Lindquist E."/>
            <person name="Lipzen A."/>
            <person name="Meier-Kolthoff J.P."/>
            <person name="Ohm R.A."/>
            <person name="Otillar R.P."/>
            <person name="Pangilinan J."/>
            <person name="Peng Y."/>
            <person name="Rokas A."/>
            <person name="Rosa C.A."/>
            <person name="Scheuner C."/>
            <person name="Sibirny A.A."/>
            <person name="Slot J.C."/>
            <person name="Stielow J.B."/>
            <person name="Sun H."/>
            <person name="Kurtzman C.P."/>
            <person name="Blackwell M."/>
            <person name="Jeffries T.W."/>
            <person name="Grigoriev I.V."/>
        </authorList>
    </citation>
    <scope>NUCLEOTIDE SEQUENCE [LARGE SCALE GENOMIC DNA]</scope>
    <source>
        <strain evidence="3">NRRL Y-17796</strain>
    </source>
</reference>